<sequence>RFVLSSTPLSFVVTVVPLLGVERSGRRSSRERSMTVHVGMGLCKVLLWAGAGYTGSVLLRNGMLSDILSDLQQQMVKGLEQSAEKAGVDREHGDALASQVRQLGMEVRQLASVRPITVLNGNSGSAGNMSSLAIPAATLGALGYGYMWWKGISFSDLMYVTKSNMANAVASMTKHLENVSSALAQAKRHLTQRIENLDGKLDEQKEISGEIKKEVIDARGKLDDIGLELIALQQLVWGLDGKMSAIEDKQNFACAGVMYLCQFVGGKGGKMPDYLLDGPKNAAKHGFLGSGEARSLKGLQHIAEAIESGNFDNRRTEAILQNDVDTLDNLKILSRFELTLLSC</sequence>
<protein>
    <submittedName>
        <fullName evidence="2">(wild Malaysian banana) hypothetical protein</fullName>
    </submittedName>
</protein>
<dbReference type="AlphaFoldDB" id="A0A8D7ATW9"/>
<dbReference type="PANTHER" id="PTHR46667:SF6">
    <property type="entry name" value="OS01G0185100 PROTEIN"/>
    <property type="match status" value="1"/>
</dbReference>
<feature type="domain" description="DUF1664" evidence="1">
    <location>
        <begin position="127"/>
        <end position="250"/>
    </location>
</feature>
<dbReference type="EMBL" id="HG996476">
    <property type="protein sequence ID" value="CAG1854752.1"/>
    <property type="molecule type" value="Genomic_DNA"/>
</dbReference>
<evidence type="ECO:0000313" key="2">
    <source>
        <dbReference type="EMBL" id="CAG1854752.1"/>
    </source>
</evidence>
<dbReference type="PANTHER" id="PTHR46667">
    <property type="entry name" value="OS05G0182700 PROTEIN"/>
    <property type="match status" value="1"/>
</dbReference>
<accession>A0A8D7ATW9</accession>
<organism evidence="2">
    <name type="scientific">Musa acuminata subsp. malaccensis</name>
    <name type="common">Wild banana</name>
    <name type="synonym">Musa malaccensis</name>
    <dbReference type="NCBI Taxonomy" id="214687"/>
    <lineage>
        <taxon>Eukaryota</taxon>
        <taxon>Viridiplantae</taxon>
        <taxon>Streptophyta</taxon>
        <taxon>Embryophyta</taxon>
        <taxon>Tracheophyta</taxon>
        <taxon>Spermatophyta</taxon>
        <taxon>Magnoliopsida</taxon>
        <taxon>Liliopsida</taxon>
        <taxon>Zingiberales</taxon>
        <taxon>Musaceae</taxon>
        <taxon>Musa</taxon>
    </lineage>
</organism>
<feature type="non-terminal residue" evidence="2">
    <location>
        <position position="1"/>
    </location>
</feature>
<reference evidence="2" key="1">
    <citation type="submission" date="2021-03" db="EMBL/GenBank/DDBJ databases">
        <authorList>
            <consortium name="Genoscope - CEA"/>
            <person name="William W."/>
        </authorList>
    </citation>
    <scope>NUCLEOTIDE SEQUENCE</scope>
    <source>
        <strain evidence="2">Doubled-haploid Pahang</strain>
    </source>
</reference>
<proteinExistence type="predicted"/>
<gene>
    <name evidence="2" type="ORF">GSMUA_329780.1</name>
</gene>
<dbReference type="InterPro" id="IPR012458">
    <property type="entry name" value="DUF1664"/>
</dbReference>
<dbReference type="Pfam" id="PF07889">
    <property type="entry name" value="DUF1664"/>
    <property type="match status" value="1"/>
</dbReference>
<evidence type="ECO:0000259" key="1">
    <source>
        <dbReference type="Pfam" id="PF07889"/>
    </source>
</evidence>
<name>A0A8D7ATW9_MUSAM</name>